<dbReference type="Proteomes" id="UP001055072">
    <property type="component" value="Unassembled WGS sequence"/>
</dbReference>
<reference evidence="1" key="1">
    <citation type="journal article" date="2021" name="Environ. Microbiol.">
        <title>Gene family expansions and transcriptome signatures uncover fungal adaptations to wood decay.</title>
        <authorList>
            <person name="Hage H."/>
            <person name="Miyauchi S."/>
            <person name="Viragh M."/>
            <person name="Drula E."/>
            <person name="Min B."/>
            <person name="Chaduli D."/>
            <person name="Navarro D."/>
            <person name="Favel A."/>
            <person name="Norest M."/>
            <person name="Lesage-Meessen L."/>
            <person name="Balint B."/>
            <person name="Merenyi Z."/>
            <person name="de Eugenio L."/>
            <person name="Morin E."/>
            <person name="Martinez A.T."/>
            <person name="Baldrian P."/>
            <person name="Stursova M."/>
            <person name="Martinez M.J."/>
            <person name="Novotny C."/>
            <person name="Magnuson J.K."/>
            <person name="Spatafora J.W."/>
            <person name="Maurice S."/>
            <person name="Pangilinan J."/>
            <person name="Andreopoulos W."/>
            <person name="LaButti K."/>
            <person name="Hundley H."/>
            <person name="Na H."/>
            <person name="Kuo A."/>
            <person name="Barry K."/>
            <person name="Lipzen A."/>
            <person name="Henrissat B."/>
            <person name="Riley R."/>
            <person name="Ahrendt S."/>
            <person name="Nagy L.G."/>
            <person name="Grigoriev I.V."/>
            <person name="Martin F."/>
            <person name="Rosso M.N."/>
        </authorList>
    </citation>
    <scope>NUCLEOTIDE SEQUENCE</scope>
    <source>
        <strain evidence="1">CBS 384.51</strain>
    </source>
</reference>
<protein>
    <submittedName>
        <fullName evidence="1">Uncharacterized protein</fullName>
    </submittedName>
</protein>
<gene>
    <name evidence="1" type="ORF">BDY19DRAFT_931547</name>
</gene>
<accession>A0ACB8UBB0</accession>
<name>A0ACB8UBB0_9APHY</name>
<evidence type="ECO:0000313" key="2">
    <source>
        <dbReference type="Proteomes" id="UP001055072"/>
    </source>
</evidence>
<keyword evidence="2" id="KW-1185">Reference proteome</keyword>
<dbReference type="EMBL" id="MU274905">
    <property type="protein sequence ID" value="KAI0091637.1"/>
    <property type="molecule type" value="Genomic_DNA"/>
</dbReference>
<sequence length="70" mass="7720">MGHPPLSPSDPKSSPSIASDNKLSPDLKAGHGRPGGKSSKTYSFVALPGNAVKKRPRRRYDEIERLYRCR</sequence>
<proteinExistence type="predicted"/>
<evidence type="ECO:0000313" key="1">
    <source>
        <dbReference type="EMBL" id="KAI0091637.1"/>
    </source>
</evidence>
<comment type="caution">
    <text evidence="1">The sequence shown here is derived from an EMBL/GenBank/DDBJ whole genome shotgun (WGS) entry which is preliminary data.</text>
</comment>
<organism evidence="1 2">
    <name type="scientific">Irpex rosettiformis</name>
    <dbReference type="NCBI Taxonomy" id="378272"/>
    <lineage>
        <taxon>Eukaryota</taxon>
        <taxon>Fungi</taxon>
        <taxon>Dikarya</taxon>
        <taxon>Basidiomycota</taxon>
        <taxon>Agaricomycotina</taxon>
        <taxon>Agaricomycetes</taxon>
        <taxon>Polyporales</taxon>
        <taxon>Irpicaceae</taxon>
        <taxon>Irpex</taxon>
    </lineage>
</organism>